<sequence>MRVKALLLGAAFFGGATVLGQVAPQANIVFITPPNIQEGEHDMRDNPVHEEGSRLPITWSPAPEGTRITLTLFQHNTTDGGSIGDFEYITQGTVGITRHPWIVATTKKLEDSPVFRIILFIEGETGGHTGTEFFNITRRANAVTSTSTTSTSTLPTAANDNDSSTSATSTPTGGANNSPQTTDPSSQQPVTTSSGLSSGAAAGIGVGATGAVLLLAGVAFYFFFFKPRQAKKQAAILAASGSAGFPSPGATPHQHYQQVPSQGGPPSMYSGYAGIPPPPASVSPGPPGMTEYKPPNYYQGGPPVSEMGGDWRDQAQEMPAAGQMASYELPGSQGLGGPGHQR</sequence>
<dbReference type="PANTHER" id="PTHR15549:SF6">
    <property type="entry name" value="MID2 DOMAIN-CONTAINING PROTEIN"/>
    <property type="match status" value="1"/>
</dbReference>
<feature type="signal peptide" evidence="7">
    <location>
        <begin position="1"/>
        <end position="20"/>
    </location>
</feature>
<evidence type="ECO:0000256" key="1">
    <source>
        <dbReference type="ARBA" id="ARBA00004167"/>
    </source>
</evidence>
<evidence type="ECO:0000313" key="9">
    <source>
        <dbReference type="Proteomes" id="UP001172159"/>
    </source>
</evidence>
<dbReference type="PANTHER" id="PTHR15549">
    <property type="entry name" value="PAIRED IMMUNOGLOBULIN-LIKE TYPE 2 RECEPTOR"/>
    <property type="match status" value="1"/>
</dbReference>
<evidence type="ECO:0000256" key="4">
    <source>
        <dbReference type="ARBA" id="ARBA00023136"/>
    </source>
</evidence>
<feature type="compositionally biased region" description="Pro residues" evidence="5">
    <location>
        <begin position="277"/>
        <end position="287"/>
    </location>
</feature>
<dbReference type="EMBL" id="JAUKTV010000015">
    <property type="protein sequence ID" value="KAK0714448.1"/>
    <property type="molecule type" value="Genomic_DNA"/>
</dbReference>
<comment type="subcellular location">
    <subcellularLocation>
        <location evidence="1">Membrane</location>
        <topology evidence="1">Single-pass membrane protein</topology>
    </subcellularLocation>
</comment>
<reference evidence="8" key="1">
    <citation type="submission" date="2023-06" db="EMBL/GenBank/DDBJ databases">
        <title>Genome-scale phylogeny and comparative genomics of the fungal order Sordariales.</title>
        <authorList>
            <consortium name="Lawrence Berkeley National Laboratory"/>
            <person name="Hensen N."/>
            <person name="Bonometti L."/>
            <person name="Westerberg I."/>
            <person name="Brannstrom I.O."/>
            <person name="Guillou S."/>
            <person name="Cros-Aarteil S."/>
            <person name="Calhoun S."/>
            <person name="Haridas S."/>
            <person name="Kuo A."/>
            <person name="Mondo S."/>
            <person name="Pangilinan J."/>
            <person name="Riley R."/>
            <person name="Labutti K."/>
            <person name="Andreopoulos B."/>
            <person name="Lipzen A."/>
            <person name="Chen C."/>
            <person name="Yanf M."/>
            <person name="Daum C."/>
            <person name="Ng V."/>
            <person name="Clum A."/>
            <person name="Steindorff A."/>
            <person name="Ohm R."/>
            <person name="Martin F."/>
            <person name="Silar P."/>
            <person name="Natvig D."/>
            <person name="Lalanne C."/>
            <person name="Gautier V."/>
            <person name="Ament-Velasquez S.L."/>
            <person name="Kruys A."/>
            <person name="Hutchinson M.I."/>
            <person name="Powell A.J."/>
            <person name="Barry K."/>
            <person name="Miller A.N."/>
            <person name="Grigoriev I.V."/>
            <person name="Debuchy R."/>
            <person name="Gladieux P."/>
            <person name="Thoren M.H."/>
            <person name="Johannesson H."/>
        </authorList>
    </citation>
    <scope>NUCLEOTIDE SEQUENCE</scope>
    <source>
        <strain evidence="8">CBS 540.89</strain>
    </source>
</reference>
<organism evidence="8 9">
    <name type="scientific">Apiosordaria backusii</name>
    <dbReference type="NCBI Taxonomy" id="314023"/>
    <lineage>
        <taxon>Eukaryota</taxon>
        <taxon>Fungi</taxon>
        <taxon>Dikarya</taxon>
        <taxon>Ascomycota</taxon>
        <taxon>Pezizomycotina</taxon>
        <taxon>Sordariomycetes</taxon>
        <taxon>Sordariomycetidae</taxon>
        <taxon>Sordariales</taxon>
        <taxon>Lasiosphaeriaceae</taxon>
        <taxon>Apiosordaria</taxon>
    </lineage>
</organism>
<gene>
    <name evidence="8" type="ORF">B0T21DRAFT_296930</name>
</gene>
<keyword evidence="9" id="KW-1185">Reference proteome</keyword>
<dbReference type="Proteomes" id="UP001172159">
    <property type="component" value="Unassembled WGS sequence"/>
</dbReference>
<dbReference type="GO" id="GO:0071944">
    <property type="term" value="C:cell periphery"/>
    <property type="evidence" value="ECO:0007669"/>
    <property type="project" value="UniProtKB-ARBA"/>
</dbReference>
<dbReference type="AlphaFoldDB" id="A0AA40AEW0"/>
<evidence type="ECO:0000256" key="7">
    <source>
        <dbReference type="SAM" id="SignalP"/>
    </source>
</evidence>
<accession>A0AA40AEW0</accession>
<feature type="compositionally biased region" description="Gly residues" evidence="5">
    <location>
        <begin position="333"/>
        <end position="342"/>
    </location>
</feature>
<evidence type="ECO:0000256" key="6">
    <source>
        <dbReference type="SAM" id="Phobius"/>
    </source>
</evidence>
<evidence type="ECO:0000256" key="3">
    <source>
        <dbReference type="ARBA" id="ARBA00022989"/>
    </source>
</evidence>
<feature type="region of interest" description="Disordered" evidence="5">
    <location>
        <begin position="144"/>
        <end position="197"/>
    </location>
</feature>
<proteinExistence type="predicted"/>
<evidence type="ECO:0000313" key="8">
    <source>
        <dbReference type="EMBL" id="KAK0714448.1"/>
    </source>
</evidence>
<keyword evidence="2 6" id="KW-0812">Transmembrane</keyword>
<keyword evidence="4 6" id="KW-0472">Membrane</keyword>
<comment type="caution">
    <text evidence="8">The sequence shown here is derived from an EMBL/GenBank/DDBJ whole genome shotgun (WGS) entry which is preliminary data.</text>
</comment>
<name>A0AA40AEW0_9PEZI</name>
<protein>
    <submittedName>
        <fullName evidence="8">Uncharacterized protein</fullName>
    </submittedName>
</protein>
<feature type="region of interest" description="Disordered" evidence="5">
    <location>
        <begin position="277"/>
        <end position="342"/>
    </location>
</feature>
<feature type="transmembrane region" description="Helical" evidence="6">
    <location>
        <begin position="200"/>
        <end position="224"/>
    </location>
</feature>
<feature type="compositionally biased region" description="Polar residues" evidence="5">
    <location>
        <begin position="171"/>
        <end position="189"/>
    </location>
</feature>
<feature type="compositionally biased region" description="Low complexity" evidence="5">
    <location>
        <begin position="144"/>
        <end position="170"/>
    </location>
</feature>
<feature type="chain" id="PRO_5041343054" evidence="7">
    <location>
        <begin position="21"/>
        <end position="342"/>
    </location>
</feature>
<keyword evidence="3 6" id="KW-1133">Transmembrane helix</keyword>
<dbReference type="InterPro" id="IPR051694">
    <property type="entry name" value="Immunoregulatory_rcpt-like"/>
</dbReference>
<evidence type="ECO:0000256" key="5">
    <source>
        <dbReference type="SAM" id="MobiDB-lite"/>
    </source>
</evidence>
<evidence type="ECO:0000256" key="2">
    <source>
        <dbReference type="ARBA" id="ARBA00022692"/>
    </source>
</evidence>
<dbReference type="GO" id="GO:0016020">
    <property type="term" value="C:membrane"/>
    <property type="evidence" value="ECO:0007669"/>
    <property type="project" value="UniProtKB-SubCell"/>
</dbReference>
<keyword evidence="7" id="KW-0732">Signal</keyword>